<evidence type="ECO:0000313" key="6">
    <source>
        <dbReference type="Proteomes" id="UP001370490"/>
    </source>
</evidence>
<proteinExistence type="inferred from homology"/>
<feature type="compositionally biased region" description="Basic and acidic residues" evidence="4">
    <location>
        <begin position="1"/>
        <end position="18"/>
    </location>
</feature>
<gene>
    <name evidence="5" type="ORF">RJ641_011808</name>
</gene>
<feature type="region of interest" description="Disordered" evidence="4">
    <location>
        <begin position="1"/>
        <end position="57"/>
    </location>
</feature>
<dbReference type="Pfam" id="PF05911">
    <property type="entry name" value="FPP"/>
    <property type="match status" value="3"/>
</dbReference>
<keyword evidence="6" id="KW-1185">Reference proteome</keyword>
<comment type="caution">
    <text evidence="5">The sequence shown here is derived from an EMBL/GenBank/DDBJ whole genome shotgun (WGS) entry which is preliminary data.</text>
</comment>
<dbReference type="InterPro" id="IPR008587">
    <property type="entry name" value="FPP_plant"/>
</dbReference>
<dbReference type="PANTHER" id="PTHR31580">
    <property type="entry name" value="FILAMENT-LIKE PLANT PROTEIN 4"/>
    <property type="match status" value="1"/>
</dbReference>
<comment type="similarity">
    <text evidence="1">Belongs to the FPP family.</text>
</comment>
<feature type="compositionally biased region" description="Polar residues" evidence="4">
    <location>
        <begin position="42"/>
        <end position="54"/>
    </location>
</feature>
<feature type="coiled-coil region" evidence="3">
    <location>
        <begin position="369"/>
        <end position="550"/>
    </location>
</feature>
<evidence type="ECO:0000256" key="1">
    <source>
        <dbReference type="ARBA" id="ARBA00005921"/>
    </source>
</evidence>
<feature type="compositionally biased region" description="Basic and acidic residues" evidence="4">
    <location>
        <begin position="30"/>
        <end position="40"/>
    </location>
</feature>
<dbReference type="PANTHER" id="PTHR31580:SF49">
    <property type="entry name" value="FILAMENT-LIKE PLANT PROTEIN 3"/>
    <property type="match status" value="1"/>
</dbReference>
<evidence type="ECO:0000313" key="5">
    <source>
        <dbReference type="EMBL" id="KAK6923504.1"/>
    </source>
</evidence>
<sequence length="616" mass="69673">MDRRSWLWRRKSSEKSPAETESSAGSISSHSERFSDDHAYPNHTQSPEITSKASPVNEEFNDDVKILKDKLSAALHNISAKEDLVKQHAKVAEEAVSGWEKAEGEVQVLRQKLEALTQKNSVLEDRAAHFDGALRECMRQLRQGREEQEQKIQENILKKTDEWQSTKSELENQIADLKVQLQTVKVEAVSPITSDLHLKLEVAEKEKMAFKFQLLAQAEELETRTIELDLSTRAAEAASKQHLESIKKVVKLEAECRRLKAINRKSSASNDNKSFASFYAESITDSQSDTGHRLPALEVDSNKMSGFEANDSEPCHSELWASALVPEFQGRSCIVHSRDINLMDDFLEMERLAALPERENCCIEPGTMLNSMDLRTTELEEKLERMEIENKKLEDALTKCEDQLQTSQSHLQEVEVKLVELETQLERTKIENKNLEMALTECQEYLETSQGQIQEGHIKLVELESQLARTRDLYQGSKRELESSNAEKDVAQSRVVAVDAELEILLQKVALLEEELEKEQALSADNLAKCQKLEDELSRMKNQALDHSAIANAELKIKQEKELAVAATKFAECQKTIASLGRQLKSLATLEDFLKDSEKSSELLNGLTARNDTTEP</sequence>
<protein>
    <submittedName>
        <fullName evidence="5">Filament-like plant protein</fullName>
    </submittedName>
</protein>
<feature type="coiled-coil region" evidence="3">
    <location>
        <begin position="57"/>
        <end position="187"/>
    </location>
</feature>
<evidence type="ECO:0000256" key="4">
    <source>
        <dbReference type="SAM" id="MobiDB-lite"/>
    </source>
</evidence>
<keyword evidence="2 3" id="KW-0175">Coiled coil</keyword>
<dbReference type="EMBL" id="JBAMMX010000018">
    <property type="protein sequence ID" value="KAK6923504.1"/>
    <property type="molecule type" value="Genomic_DNA"/>
</dbReference>
<dbReference type="Proteomes" id="UP001370490">
    <property type="component" value="Unassembled WGS sequence"/>
</dbReference>
<evidence type="ECO:0000256" key="3">
    <source>
        <dbReference type="SAM" id="Coils"/>
    </source>
</evidence>
<name>A0AAN8Z208_9MAGN</name>
<reference evidence="5 6" key="1">
    <citation type="submission" date="2023-12" db="EMBL/GenBank/DDBJ databases">
        <title>A high-quality genome assembly for Dillenia turbinata (Dilleniales).</title>
        <authorList>
            <person name="Chanderbali A."/>
        </authorList>
    </citation>
    <scope>NUCLEOTIDE SEQUENCE [LARGE SCALE GENOMIC DNA]</scope>
    <source>
        <strain evidence="5">LSX21</strain>
        <tissue evidence="5">Leaf</tissue>
    </source>
</reference>
<accession>A0AAN8Z208</accession>
<dbReference type="AlphaFoldDB" id="A0AAN8Z208"/>
<evidence type="ECO:0000256" key="2">
    <source>
        <dbReference type="ARBA" id="ARBA00023054"/>
    </source>
</evidence>
<organism evidence="5 6">
    <name type="scientific">Dillenia turbinata</name>
    <dbReference type="NCBI Taxonomy" id="194707"/>
    <lineage>
        <taxon>Eukaryota</taxon>
        <taxon>Viridiplantae</taxon>
        <taxon>Streptophyta</taxon>
        <taxon>Embryophyta</taxon>
        <taxon>Tracheophyta</taxon>
        <taxon>Spermatophyta</taxon>
        <taxon>Magnoliopsida</taxon>
        <taxon>eudicotyledons</taxon>
        <taxon>Gunneridae</taxon>
        <taxon>Pentapetalae</taxon>
        <taxon>Dilleniales</taxon>
        <taxon>Dilleniaceae</taxon>
        <taxon>Dillenia</taxon>
    </lineage>
</organism>